<dbReference type="Gene3D" id="3.30.565.10">
    <property type="entry name" value="Histidine kinase-like ATPase, C-terminal domain"/>
    <property type="match status" value="1"/>
</dbReference>
<proteinExistence type="predicted"/>
<dbReference type="EC" id="2.7.13.3" evidence="2"/>
<dbReference type="Proteomes" id="UP000570514">
    <property type="component" value="Unassembled WGS sequence"/>
</dbReference>
<evidence type="ECO:0000256" key="6">
    <source>
        <dbReference type="ARBA" id="ARBA00022777"/>
    </source>
</evidence>
<keyword evidence="6 9" id="KW-0418">Kinase</keyword>
<reference evidence="9 10" key="1">
    <citation type="submission" date="2020-03" db="EMBL/GenBank/DDBJ databases">
        <title>Genomic Encyclopedia of Type Strains, Phase IV (KMG-IV): sequencing the most valuable type-strain genomes for metagenomic binning, comparative biology and taxonomic classification.</title>
        <authorList>
            <person name="Goeker M."/>
        </authorList>
    </citation>
    <scope>NUCLEOTIDE SEQUENCE [LARGE SCALE GENOMIC DNA]</scope>
    <source>
        <strain evidence="9 10">DSM 19867</strain>
    </source>
</reference>
<evidence type="ECO:0000256" key="1">
    <source>
        <dbReference type="ARBA" id="ARBA00000085"/>
    </source>
</evidence>
<dbReference type="Pfam" id="PF07536">
    <property type="entry name" value="HWE_HK"/>
    <property type="match status" value="1"/>
</dbReference>
<dbReference type="GO" id="GO:0004673">
    <property type="term" value="F:protein histidine kinase activity"/>
    <property type="evidence" value="ECO:0007669"/>
    <property type="project" value="UniProtKB-EC"/>
</dbReference>
<comment type="catalytic activity">
    <reaction evidence="1">
        <text>ATP + protein L-histidine = ADP + protein N-phospho-L-histidine.</text>
        <dbReference type="EC" id="2.7.13.3"/>
    </reaction>
</comment>
<keyword evidence="7" id="KW-0067">ATP-binding</keyword>
<evidence type="ECO:0000256" key="2">
    <source>
        <dbReference type="ARBA" id="ARBA00012438"/>
    </source>
</evidence>
<evidence type="ECO:0000259" key="8">
    <source>
        <dbReference type="SMART" id="SM00911"/>
    </source>
</evidence>
<dbReference type="InterPro" id="IPR011102">
    <property type="entry name" value="Sig_transdc_His_kinase_HWE"/>
</dbReference>
<keyword evidence="3" id="KW-0597">Phosphoprotein</keyword>
<feature type="domain" description="Signal transduction histidine kinase HWE region" evidence="8">
    <location>
        <begin position="207"/>
        <end position="294"/>
    </location>
</feature>
<accession>A0A846N317</accession>
<gene>
    <name evidence="9" type="ORF">FHS83_003227</name>
</gene>
<dbReference type="RefSeq" id="WP_167083998.1">
    <property type="nucleotide sequence ID" value="NZ_BAAADC010000001.1"/>
</dbReference>
<dbReference type="InterPro" id="IPR003018">
    <property type="entry name" value="GAF"/>
</dbReference>
<dbReference type="InterPro" id="IPR036890">
    <property type="entry name" value="HATPase_C_sf"/>
</dbReference>
<dbReference type="Pfam" id="PF13185">
    <property type="entry name" value="GAF_2"/>
    <property type="match status" value="1"/>
</dbReference>
<dbReference type="EMBL" id="JAASRM010000001">
    <property type="protein sequence ID" value="NIK89909.1"/>
    <property type="molecule type" value="Genomic_DNA"/>
</dbReference>
<dbReference type="GO" id="GO:0005524">
    <property type="term" value="F:ATP binding"/>
    <property type="evidence" value="ECO:0007669"/>
    <property type="project" value="UniProtKB-KW"/>
</dbReference>
<keyword evidence="10" id="KW-1185">Reference proteome</keyword>
<organism evidence="9 10">
    <name type="scientific">Rhizomicrobium palustre</name>
    <dbReference type="NCBI Taxonomy" id="189966"/>
    <lineage>
        <taxon>Bacteria</taxon>
        <taxon>Pseudomonadati</taxon>
        <taxon>Pseudomonadota</taxon>
        <taxon>Alphaproteobacteria</taxon>
        <taxon>Micropepsales</taxon>
        <taxon>Micropepsaceae</taxon>
        <taxon>Rhizomicrobium</taxon>
    </lineage>
</organism>
<keyword evidence="5" id="KW-0547">Nucleotide-binding</keyword>
<dbReference type="SUPFAM" id="SSF55781">
    <property type="entry name" value="GAF domain-like"/>
    <property type="match status" value="1"/>
</dbReference>
<evidence type="ECO:0000256" key="4">
    <source>
        <dbReference type="ARBA" id="ARBA00022679"/>
    </source>
</evidence>
<evidence type="ECO:0000256" key="5">
    <source>
        <dbReference type="ARBA" id="ARBA00022741"/>
    </source>
</evidence>
<evidence type="ECO:0000313" key="9">
    <source>
        <dbReference type="EMBL" id="NIK89909.1"/>
    </source>
</evidence>
<dbReference type="SUPFAM" id="SSF55874">
    <property type="entry name" value="ATPase domain of HSP90 chaperone/DNA topoisomerase II/histidine kinase"/>
    <property type="match status" value="1"/>
</dbReference>
<keyword evidence="4" id="KW-0808">Transferase</keyword>
<evidence type="ECO:0000256" key="7">
    <source>
        <dbReference type="ARBA" id="ARBA00022840"/>
    </source>
</evidence>
<dbReference type="InterPro" id="IPR029016">
    <property type="entry name" value="GAF-like_dom_sf"/>
</dbReference>
<comment type="caution">
    <text evidence="9">The sequence shown here is derived from an EMBL/GenBank/DDBJ whole genome shotgun (WGS) entry which is preliminary data.</text>
</comment>
<evidence type="ECO:0000313" key="10">
    <source>
        <dbReference type="Proteomes" id="UP000570514"/>
    </source>
</evidence>
<protein>
    <recommendedName>
        <fullName evidence="2">histidine kinase</fullName>
        <ecNumber evidence="2">2.7.13.3</ecNumber>
    </recommendedName>
</protein>
<dbReference type="Gene3D" id="3.30.450.40">
    <property type="match status" value="1"/>
</dbReference>
<dbReference type="AlphaFoldDB" id="A0A846N317"/>
<sequence length="401" mass="44610">MNPSVTHPARSDAWPDDLYITEQLQTRRETDADYPLQMDALRDLAGRMLDAPEEVLPRFVERAQEITQGVSAGLSILEETAGVFRWRCLKGLLAPFENATTPRNYSPCGVTLDENRPVLCRHPERFYSWVAEAGIAIPEVLLVPLHYAGAKPIGTLWIVSEREGHFHAGHAKAASELARFAGIALRIRETQQLLQNAVEQQETLTREMAHRVKNLFTIAQSLVGLTAKTTFSKDQMAETLNGRFYALARAHALVRKGFGGTSAAEAQDLRTLLVAIVEPHNTAETDRFTLTGPTIALGERALNGMALIFHELTTNAVKYGALTSDHGHIAINWMENNEGAVEIFWREDGGREIAEQPELNGFGSKLLRDAITRQFGGKLEKTWDRRGLRAQITIPLKSLTR</sequence>
<dbReference type="PANTHER" id="PTHR41523:SF8">
    <property type="entry name" value="ETHYLENE RESPONSE SENSOR PROTEIN"/>
    <property type="match status" value="1"/>
</dbReference>
<evidence type="ECO:0000256" key="3">
    <source>
        <dbReference type="ARBA" id="ARBA00022553"/>
    </source>
</evidence>
<dbReference type="PANTHER" id="PTHR41523">
    <property type="entry name" value="TWO-COMPONENT SYSTEM SENSOR PROTEIN"/>
    <property type="match status" value="1"/>
</dbReference>
<name>A0A846N317_9PROT</name>
<dbReference type="SMART" id="SM00911">
    <property type="entry name" value="HWE_HK"/>
    <property type="match status" value="1"/>
</dbReference>